<protein>
    <recommendedName>
        <fullName evidence="3">DUF4142 domain-containing protein</fullName>
    </recommendedName>
</protein>
<keyword evidence="2" id="KW-0732">Signal</keyword>
<keyword evidence="1" id="KW-0472">Membrane</keyword>
<feature type="domain" description="DUF4142" evidence="3">
    <location>
        <begin position="57"/>
        <end position="187"/>
    </location>
</feature>
<dbReference type="PANTHER" id="PTHR38593:SF1">
    <property type="entry name" value="BLR2558 PROTEIN"/>
    <property type="match status" value="1"/>
</dbReference>
<evidence type="ECO:0000313" key="5">
    <source>
        <dbReference type="Proteomes" id="UP000637628"/>
    </source>
</evidence>
<evidence type="ECO:0000256" key="1">
    <source>
        <dbReference type="SAM" id="Phobius"/>
    </source>
</evidence>
<evidence type="ECO:0000256" key="2">
    <source>
        <dbReference type="SAM" id="SignalP"/>
    </source>
</evidence>
<feature type="transmembrane region" description="Helical" evidence="1">
    <location>
        <begin position="238"/>
        <end position="258"/>
    </location>
</feature>
<reference evidence="4 5" key="1">
    <citation type="submission" date="2021-01" db="EMBL/GenBank/DDBJ databases">
        <title>Whole genome shotgun sequence of Actinoplanes durhamensis NBRC 14914.</title>
        <authorList>
            <person name="Komaki H."/>
            <person name="Tamura T."/>
        </authorList>
    </citation>
    <scope>NUCLEOTIDE SEQUENCE [LARGE SCALE GENOMIC DNA]</scope>
    <source>
        <strain evidence="4 5">NBRC 14914</strain>
    </source>
</reference>
<gene>
    <name evidence="4" type="ORF">Adu01nite_00010</name>
</gene>
<dbReference type="RefSeq" id="WP_239132002.1">
    <property type="nucleotide sequence ID" value="NZ_BAAATX010000072.1"/>
</dbReference>
<name>A0ABQ3YM47_9ACTN</name>
<dbReference type="InterPro" id="IPR012347">
    <property type="entry name" value="Ferritin-like"/>
</dbReference>
<keyword evidence="5" id="KW-1185">Reference proteome</keyword>
<dbReference type="Proteomes" id="UP000637628">
    <property type="component" value="Unassembled WGS sequence"/>
</dbReference>
<keyword evidence="1" id="KW-0812">Transmembrane</keyword>
<accession>A0ABQ3YM47</accession>
<dbReference type="InterPro" id="IPR025419">
    <property type="entry name" value="DUF4142"/>
</dbReference>
<dbReference type="PANTHER" id="PTHR38593">
    <property type="entry name" value="BLR2558 PROTEIN"/>
    <property type="match status" value="1"/>
</dbReference>
<dbReference type="Gene3D" id="1.20.1260.10">
    <property type="match status" value="1"/>
</dbReference>
<proteinExistence type="predicted"/>
<dbReference type="Pfam" id="PF13628">
    <property type="entry name" value="DUF4142"/>
    <property type="match status" value="1"/>
</dbReference>
<evidence type="ECO:0000313" key="4">
    <source>
        <dbReference type="EMBL" id="GID98650.1"/>
    </source>
</evidence>
<dbReference type="EMBL" id="BOML01000001">
    <property type="protein sequence ID" value="GID98650.1"/>
    <property type="molecule type" value="Genomic_DNA"/>
</dbReference>
<organism evidence="4 5">
    <name type="scientific">Paractinoplanes durhamensis</name>
    <dbReference type="NCBI Taxonomy" id="113563"/>
    <lineage>
        <taxon>Bacteria</taxon>
        <taxon>Bacillati</taxon>
        <taxon>Actinomycetota</taxon>
        <taxon>Actinomycetes</taxon>
        <taxon>Micromonosporales</taxon>
        <taxon>Micromonosporaceae</taxon>
        <taxon>Paractinoplanes</taxon>
    </lineage>
</organism>
<comment type="caution">
    <text evidence="4">The sequence shown here is derived from an EMBL/GenBank/DDBJ whole genome shotgun (WGS) entry which is preliminary data.</text>
</comment>
<evidence type="ECO:0000259" key="3">
    <source>
        <dbReference type="Pfam" id="PF13628"/>
    </source>
</evidence>
<sequence>MIAARSSRRLKRWLVGISAMSLAFLLAPVSPAHAAGGDIPVPATSFNAKGAGSVGPADEDFVIKVRLAGLWEIPAGNMAQEKSDDPRVVNIGKAIAAQHVVLDNLDREVAKRLNIKLPSQPNADQQGWLNEMKAANSTTFDQIFIDRLRAAHGKIFPAIASIRASTRNDSVRQLAQQANQFVMTHMTLLESSGIVDYGALPTAAAPTQPGGGPVPVDAQMVAAASSGRSGIPGASTSVILLVLAAALVAGVITTMRIFRAR</sequence>
<feature type="chain" id="PRO_5047282249" description="DUF4142 domain-containing protein" evidence="2">
    <location>
        <begin position="35"/>
        <end position="261"/>
    </location>
</feature>
<keyword evidence="1" id="KW-1133">Transmembrane helix</keyword>
<feature type="signal peptide" evidence="2">
    <location>
        <begin position="1"/>
        <end position="34"/>
    </location>
</feature>